<dbReference type="PANTHER" id="PTHR16022:SF0">
    <property type="entry name" value="CYTOPLASMIC DYNEIN 2 INTERMEDIATE CHAIN 1"/>
    <property type="match status" value="1"/>
</dbReference>
<gene>
    <name evidence="2" type="ORF">DdX_01704</name>
</gene>
<accession>A0AAD4NM36</accession>
<dbReference type="InterPro" id="IPR036322">
    <property type="entry name" value="WD40_repeat_dom_sf"/>
</dbReference>
<dbReference type="PANTHER" id="PTHR16022">
    <property type="entry name" value="WD REPEAT DOMAIN 60"/>
    <property type="match status" value="1"/>
</dbReference>
<organism evidence="2 3">
    <name type="scientific">Ditylenchus destructor</name>
    <dbReference type="NCBI Taxonomy" id="166010"/>
    <lineage>
        <taxon>Eukaryota</taxon>
        <taxon>Metazoa</taxon>
        <taxon>Ecdysozoa</taxon>
        <taxon>Nematoda</taxon>
        <taxon>Chromadorea</taxon>
        <taxon>Rhabditida</taxon>
        <taxon>Tylenchina</taxon>
        <taxon>Tylenchomorpha</taxon>
        <taxon>Sphaerularioidea</taxon>
        <taxon>Anguinidae</taxon>
        <taxon>Anguininae</taxon>
        <taxon>Ditylenchus</taxon>
    </lineage>
</organism>
<feature type="compositionally biased region" description="Basic and acidic residues" evidence="1">
    <location>
        <begin position="1"/>
        <end position="12"/>
    </location>
</feature>
<evidence type="ECO:0000313" key="2">
    <source>
        <dbReference type="EMBL" id="KAI1729463.1"/>
    </source>
</evidence>
<feature type="region of interest" description="Disordered" evidence="1">
    <location>
        <begin position="1"/>
        <end position="135"/>
    </location>
</feature>
<name>A0AAD4NM36_9BILA</name>
<evidence type="ECO:0000313" key="3">
    <source>
        <dbReference type="Proteomes" id="UP001201812"/>
    </source>
</evidence>
<sequence>MTDRHRASRESTKTSSTRKTTSLGTPSTSSGKTSVKTSKGKEEERRKRDNLTVASSNGSHKRASSRELQKKATDGQQKNKERTLENGRRSTESRTTLSKSNVPNTTTSSKQKDSNIKSKPSKIPEPISNGKFSKAVEQTKYDENIYEYEDDFEKDYESDFEEDIEEEEILAERQPKAAQSIPSPTTVIPTIDDRIGESVLLKRVATAHANRTAIVNHNSYTTGTTKHIREEGAHREPPPGRVMSAQRKFSFEPTNFPHQNFAPHDTEEEYRDTPRYLYSDTFIPSSSITEQQLTKMKTSPFYEYFQQLAGKEAQKLQAYTQTGEDNLPVACQTESPEVSTATTQHPAHFEFSVNSLEEDASKNLNDSLDKEFLNQYHFKSKEDQHRRLGDFVDIVGKLFANLLSTETSKEIVPIHMQHNSNIMLSSRYTTFSVENVIKECRTCCISRNPVKLHTMLFAIYLPHSNEQFLNKKSLLLEFELENPVNPMRIFRCENEVTSCCYSADGTTGILAGLKDGSCVLWDLREPDSRNSQRLVWSGSGGTGIVLRDPTYDTAAFVMLDTDSNQLQSESPVVSVLPLSSSSSSQQFSSVDEAGILTCWATLDNYGANRQFESDLGMAPDAKLKLTRISTARHLQRVVKSAKNTGFSQQRTVGCMESIPLDDFHVLLGISNGTVLKVKKAKGDNGGSTGNKAGPNVFYTDKELPSEVTAIRFSQFDVQIFAASTYASRTFLFHSAHSQALRMLSPADFHTPDVIACRGMPAVSMEWSPSVPNVLYTVYGGERLLVWDIENNGIKISDSLDFSGEYRTKIHSTTIWKDGPLADRNNAFMAFALTNGEVQVHCLERIIPRTAAGRRKNSVKSILFRRGSLTG</sequence>
<dbReference type="SMART" id="SM00320">
    <property type="entry name" value="WD40"/>
    <property type="match status" value="2"/>
</dbReference>
<comment type="caution">
    <text evidence="2">The sequence shown here is derived from an EMBL/GenBank/DDBJ whole genome shotgun (WGS) entry which is preliminary data.</text>
</comment>
<proteinExistence type="predicted"/>
<dbReference type="Gene3D" id="2.130.10.10">
    <property type="entry name" value="YVTN repeat-like/Quinoprotein amine dehydrogenase"/>
    <property type="match status" value="2"/>
</dbReference>
<dbReference type="GO" id="GO:0042073">
    <property type="term" value="P:intraciliary transport"/>
    <property type="evidence" value="ECO:0007669"/>
    <property type="project" value="InterPro"/>
</dbReference>
<feature type="compositionally biased region" description="Basic and acidic residues" evidence="1">
    <location>
        <begin position="39"/>
        <end position="50"/>
    </location>
</feature>
<dbReference type="GO" id="GO:0045503">
    <property type="term" value="F:dynein light chain binding"/>
    <property type="evidence" value="ECO:0007669"/>
    <property type="project" value="InterPro"/>
</dbReference>
<keyword evidence="3" id="KW-1185">Reference proteome</keyword>
<feature type="compositionally biased region" description="Polar residues" evidence="1">
    <location>
        <begin position="93"/>
        <end position="109"/>
    </location>
</feature>
<dbReference type="GO" id="GO:0005868">
    <property type="term" value="C:cytoplasmic dynein complex"/>
    <property type="evidence" value="ECO:0007669"/>
    <property type="project" value="InterPro"/>
</dbReference>
<evidence type="ECO:0000256" key="1">
    <source>
        <dbReference type="SAM" id="MobiDB-lite"/>
    </source>
</evidence>
<dbReference type="GO" id="GO:0045504">
    <property type="term" value="F:dynein heavy chain binding"/>
    <property type="evidence" value="ECO:0007669"/>
    <property type="project" value="InterPro"/>
</dbReference>
<feature type="compositionally biased region" description="Low complexity" evidence="1">
    <location>
        <begin position="13"/>
        <end position="37"/>
    </location>
</feature>
<protein>
    <submittedName>
        <fullName evidence="2">WD repeat-containing protein 60</fullName>
    </submittedName>
</protein>
<dbReference type="InterPro" id="IPR001680">
    <property type="entry name" value="WD40_rpt"/>
</dbReference>
<dbReference type="InterPro" id="IPR042505">
    <property type="entry name" value="DYNC2I1"/>
</dbReference>
<dbReference type="EMBL" id="JAKKPZ010000001">
    <property type="protein sequence ID" value="KAI1729463.1"/>
    <property type="molecule type" value="Genomic_DNA"/>
</dbReference>
<dbReference type="SUPFAM" id="SSF50978">
    <property type="entry name" value="WD40 repeat-like"/>
    <property type="match status" value="1"/>
</dbReference>
<dbReference type="InterPro" id="IPR015943">
    <property type="entry name" value="WD40/YVTN_repeat-like_dom_sf"/>
</dbReference>
<reference evidence="2" key="1">
    <citation type="submission" date="2022-01" db="EMBL/GenBank/DDBJ databases">
        <title>Genome Sequence Resource for Two Populations of Ditylenchus destructor, the Migratory Endoparasitic Phytonematode.</title>
        <authorList>
            <person name="Zhang H."/>
            <person name="Lin R."/>
            <person name="Xie B."/>
        </authorList>
    </citation>
    <scope>NUCLEOTIDE SEQUENCE</scope>
    <source>
        <strain evidence="2">BazhouSP</strain>
    </source>
</reference>
<feature type="compositionally biased region" description="Basic and acidic residues" evidence="1">
    <location>
        <begin position="64"/>
        <end position="92"/>
    </location>
</feature>
<dbReference type="Proteomes" id="UP001201812">
    <property type="component" value="Unassembled WGS sequence"/>
</dbReference>
<dbReference type="GO" id="GO:0005929">
    <property type="term" value="C:cilium"/>
    <property type="evidence" value="ECO:0007669"/>
    <property type="project" value="GOC"/>
</dbReference>
<dbReference type="AlphaFoldDB" id="A0AAD4NM36"/>